<dbReference type="InterPro" id="IPR000073">
    <property type="entry name" value="AB_hydrolase_1"/>
</dbReference>
<keyword evidence="3" id="KW-1185">Reference proteome</keyword>
<reference evidence="2 3" key="1">
    <citation type="journal article" date="2014" name="Nature">
        <title>An environmental bacterial taxon with a large and distinct metabolic repertoire.</title>
        <authorList>
            <person name="Wilson M.C."/>
            <person name="Mori T."/>
            <person name="Ruckert C."/>
            <person name="Uria A.R."/>
            <person name="Helf M.J."/>
            <person name="Takada K."/>
            <person name="Gernert C."/>
            <person name="Steffens U.A."/>
            <person name="Heycke N."/>
            <person name="Schmitt S."/>
            <person name="Rinke C."/>
            <person name="Helfrich E.J."/>
            <person name="Brachmann A.O."/>
            <person name="Gurgui C."/>
            <person name="Wakimoto T."/>
            <person name="Kracht M."/>
            <person name="Crusemann M."/>
            <person name="Hentschel U."/>
            <person name="Abe I."/>
            <person name="Matsunaga S."/>
            <person name="Kalinowski J."/>
            <person name="Takeyama H."/>
            <person name="Piel J."/>
        </authorList>
    </citation>
    <scope>NUCLEOTIDE SEQUENCE [LARGE SCALE GENOMIC DNA]</scope>
    <source>
        <strain evidence="3">TSY2</strain>
    </source>
</reference>
<name>W4M2X3_9BACT</name>
<feature type="domain" description="AB hydrolase-1" evidence="1">
    <location>
        <begin position="67"/>
        <end position="341"/>
    </location>
</feature>
<proteinExistence type="predicted"/>
<dbReference type="HOGENOM" id="CLU_793855_0_0_7"/>
<dbReference type="AlphaFoldDB" id="W4M2X3"/>
<dbReference type="InterPro" id="IPR029058">
    <property type="entry name" value="AB_hydrolase_fold"/>
</dbReference>
<dbReference type="EMBL" id="AZHX01001200">
    <property type="protein sequence ID" value="ETX04523.1"/>
    <property type="molecule type" value="Genomic_DNA"/>
</dbReference>
<dbReference type="Proteomes" id="UP000019140">
    <property type="component" value="Unassembled WGS sequence"/>
</dbReference>
<gene>
    <name evidence="2" type="ORF">ETSY2_28340</name>
</gene>
<organism evidence="2 3">
    <name type="scientific">Candidatus Entotheonella gemina</name>
    <dbReference type="NCBI Taxonomy" id="1429439"/>
    <lineage>
        <taxon>Bacteria</taxon>
        <taxon>Pseudomonadati</taxon>
        <taxon>Nitrospinota/Tectimicrobiota group</taxon>
        <taxon>Candidatus Tectimicrobiota</taxon>
        <taxon>Candidatus Entotheonellia</taxon>
        <taxon>Candidatus Entotheonellales</taxon>
        <taxon>Candidatus Entotheonellaceae</taxon>
        <taxon>Candidatus Entotheonella</taxon>
    </lineage>
</organism>
<evidence type="ECO:0000313" key="3">
    <source>
        <dbReference type="Proteomes" id="UP000019140"/>
    </source>
</evidence>
<sequence>MKHRLLTVTVAALLFLIQGALALAMPKSDRNIMVEDIELRPGVEVDIHVKVFVNEDAPCQSRTFFAVHGFAHTANTWKPLAEALFDNNPTGPVVCRVAAINLPGRGNSTLPTNLSYSELVLDDHVTAILATLDALRQRGVRPRALIGHSQGGLLLQMAQQRLMDAGTTLRNQFQIRDAILLASAGPAEISWEFVENGTAGTIIAQFLTNDPVLGQVIDIPDAAFPGVFFTDLANNLASGAPTPAQVTSRGYNAPEPLSATLQLVGAPPFDRPSVDARIFAPQRGTRLFMATYEQDVLFQPNENAQLYRHLTGDNNRRRLKLVNGPETVHDLHLSDPAGLLAAVADKIEF</sequence>
<evidence type="ECO:0000313" key="2">
    <source>
        <dbReference type="EMBL" id="ETX04523.1"/>
    </source>
</evidence>
<protein>
    <recommendedName>
        <fullName evidence="1">AB hydrolase-1 domain-containing protein</fullName>
    </recommendedName>
</protein>
<dbReference type="SUPFAM" id="SSF53474">
    <property type="entry name" value="alpha/beta-Hydrolases"/>
    <property type="match status" value="1"/>
</dbReference>
<dbReference type="Gene3D" id="3.40.50.1820">
    <property type="entry name" value="alpha/beta hydrolase"/>
    <property type="match status" value="1"/>
</dbReference>
<comment type="caution">
    <text evidence="2">The sequence shown here is derived from an EMBL/GenBank/DDBJ whole genome shotgun (WGS) entry which is preliminary data.</text>
</comment>
<dbReference type="Pfam" id="PF12697">
    <property type="entry name" value="Abhydrolase_6"/>
    <property type="match status" value="1"/>
</dbReference>
<accession>W4M2X3</accession>
<evidence type="ECO:0000259" key="1">
    <source>
        <dbReference type="Pfam" id="PF12697"/>
    </source>
</evidence>